<organism evidence="17">
    <name type="scientific">Serratia symbiotica SCt-VLC</name>
    <dbReference type="NCBI Taxonomy" id="1347341"/>
    <lineage>
        <taxon>Bacteria</taxon>
        <taxon>Pseudomonadati</taxon>
        <taxon>Pseudomonadota</taxon>
        <taxon>Gammaproteobacteria</taxon>
        <taxon>Enterobacterales</taxon>
        <taxon>Yersiniaceae</taxon>
        <taxon>Serratia</taxon>
        <taxon>Serratia symbiotica</taxon>
    </lineage>
</organism>
<evidence type="ECO:0000256" key="2">
    <source>
        <dbReference type="ARBA" id="ARBA00006642"/>
    </source>
</evidence>
<evidence type="ECO:0000256" key="6">
    <source>
        <dbReference type="ARBA" id="ARBA00022915"/>
    </source>
</evidence>
<name>A0A068RAA5_9GAMM</name>
<keyword evidence="9 14" id="KW-0457">Lysine biosynthesis</keyword>
<evidence type="ECO:0000256" key="9">
    <source>
        <dbReference type="ARBA" id="ARBA00023154"/>
    </source>
</evidence>
<gene>
    <name evidence="14 17" type="primary">dapB</name>
    <name evidence="17" type="ORF">SCTVLC_0454</name>
</gene>
<dbReference type="InterPro" id="IPR000846">
    <property type="entry name" value="DapB_N"/>
</dbReference>
<evidence type="ECO:0000256" key="13">
    <source>
        <dbReference type="ARBA" id="ARBA00049396"/>
    </source>
</evidence>
<dbReference type="AlphaFoldDB" id="A0A068RAA5"/>
<dbReference type="SUPFAM" id="SSF51735">
    <property type="entry name" value="NAD(P)-binding Rossmann-fold domains"/>
    <property type="match status" value="1"/>
</dbReference>
<keyword evidence="4 14" id="KW-0028">Amino-acid biosynthesis</keyword>
<evidence type="ECO:0000256" key="7">
    <source>
        <dbReference type="ARBA" id="ARBA00023002"/>
    </source>
</evidence>
<evidence type="ECO:0000256" key="12">
    <source>
        <dbReference type="ARBA" id="ARBA00049080"/>
    </source>
</evidence>
<protein>
    <recommendedName>
        <fullName evidence="11 14">4-hydroxy-tetrahydrodipicolinate reductase</fullName>
        <shortName evidence="14">HTPA reductase</shortName>
        <ecNumber evidence="11 14">1.17.1.8</ecNumber>
    </recommendedName>
</protein>
<feature type="domain" description="Dihydrodipicolinate reductase N-terminal" evidence="15">
    <location>
        <begin position="6"/>
        <end position="129"/>
    </location>
</feature>
<comment type="caution">
    <text evidence="14">Lacks conserved residue(s) required for the propagation of feature annotation.</text>
</comment>
<keyword evidence="8 14" id="KW-0520">NAD</keyword>
<feature type="binding site" evidence="14">
    <location>
        <position position="39"/>
    </location>
    <ligand>
        <name>NADP(+)</name>
        <dbReference type="ChEBI" id="CHEBI:58349"/>
    </ligand>
</feature>
<dbReference type="GO" id="GO:0016726">
    <property type="term" value="F:oxidoreductase activity, acting on CH or CH2 groups, NAD or NADP as acceptor"/>
    <property type="evidence" value="ECO:0007669"/>
    <property type="project" value="UniProtKB-UniRule"/>
</dbReference>
<dbReference type="EMBL" id="FR904231">
    <property type="protein sequence ID" value="CDG47215.1"/>
    <property type="molecule type" value="Genomic_DNA"/>
</dbReference>
<comment type="pathway">
    <text evidence="10 14">Amino-acid biosynthesis; L-lysine biosynthesis via DAP pathway; (S)-tetrahydrodipicolinate from L-aspartate: step 4/4.</text>
</comment>
<evidence type="ECO:0000259" key="16">
    <source>
        <dbReference type="Pfam" id="PF05173"/>
    </source>
</evidence>
<evidence type="ECO:0000256" key="10">
    <source>
        <dbReference type="ARBA" id="ARBA00037922"/>
    </source>
</evidence>
<dbReference type="CDD" id="cd02274">
    <property type="entry name" value="DHDPR_N"/>
    <property type="match status" value="1"/>
</dbReference>
<proteinExistence type="inferred from homology"/>
<comment type="caution">
    <text evidence="14">Was originally thought to be a dihydrodipicolinate reductase (DHDPR), catalyzing the conversion of dihydrodipicolinate to tetrahydrodipicolinate. However, it was shown in E.coli that the substrate of the enzymatic reaction is not dihydrodipicolinate (DHDP) but in fact (2S,4S)-4-hydroxy-2,3,4,5-tetrahydrodipicolinic acid (HTPA), the product released by the DapA-catalyzed reaction.</text>
</comment>
<evidence type="ECO:0000256" key="1">
    <source>
        <dbReference type="ARBA" id="ARBA00004496"/>
    </source>
</evidence>
<dbReference type="UniPathway" id="UPA00034">
    <property type="reaction ID" value="UER00018"/>
</dbReference>
<feature type="binding site" evidence="14">
    <location>
        <begin position="12"/>
        <end position="17"/>
    </location>
    <ligand>
        <name>NAD(+)</name>
        <dbReference type="ChEBI" id="CHEBI:57540"/>
    </ligand>
</feature>
<dbReference type="GO" id="GO:0050661">
    <property type="term" value="F:NADP binding"/>
    <property type="evidence" value="ECO:0007669"/>
    <property type="project" value="UniProtKB-UniRule"/>
</dbReference>
<accession>A0A068RAA5</accession>
<keyword evidence="3 14" id="KW-0963">Cytoplasm</keyword>
<dbReference type="EC" id="1.17.1.8" evidence="11 14"/>
<evidence type="ECO:0000256" key="11">
    <source>
        <dbReference type="ARBA" id="ARBA00038983"/>
    </source>
</evidence>
<dbReference type="InterPro" id="IPR036291">
    <property type="entry name" value="NAD(P)-bd_dom_sf"/>
</dbReference>
<dbReference type="RefSeq" id="WP_061769874.1">
    <property type="nucleotide sequence ID" value="NZ_FR904231.1"/>
</dbReference>
<dbReference type="PANTHER" id="PTHR20836">
    <property type="entry name" value="DIHYDRODIPICOLINATE REDUCTASE"/>
    <property type="match status" value="1"/>
</dbReference>
<evidence type="ECO:0000259" key="15">
    <source>
        <dbReference type="Pfam" id="PF01113"/>
    </source>
</evidence>
<evidence type="ECO:0000256" key="4">
    <source>
        <dbReference type="ARBA" id="ARBA00022605"/>
    </source>
</evidence>
<sequence length="273" mass="28952">MTGSHIRMAIAGASGRMGRQLIRAVQQAEGVVLGAALSRPGSSLVGVDAGELAGIGTVGITLSDSLDKVVDDFDILIDFTRPEGTLRYLDFCVVQRKAMVIGTTGFDDAGKRAIRNAAQHIGIVFAANFSVGVNLVLKLLEKAAQVMGDSSDIEIIEAHHRHKVDAPSGTALAMGEAIAGALGRDLKDCAVYAREGHTGERDPRSIGFATLRAGDIVGEHSAMFVDIGERVEITHKASSRMTFASGAVRAASWLYKHDKGLFDMHDVLSLDQL</sequence>
<dbReference type="OrthoDB" id="9790352at2"/>
<feature type="binding site" evidence="14">
    <location>
        <begin position="126"/>
        <end position="129"/>
    </location>
    <ligand>
        <name>NAD(+)</name>
        <dbReference type="ChEBI" id="CHEBI:57540"/>
    </ligand>
</feature>
<dbReference type="NCBIfam" id="TIGR00036">
    <property type="entry name" value="dapB"/>
    <property type="match status" value="1"/>
</dbReference>
<keyword evidence="7 14" id="KW-0560">Oxidoreductase</keyword>
<dbReference type="FunFam" id="3.30.360.10:FF:000004">
    <property type="entry name" value="4-hydroxy-tetrahydrodipicolinate reductase"/>
    <property type="match status" value="1"/>
</dbReference>
<feature type="active site" description="Proton donor" evidence="14">
    <location>
        <position position="163"/>
    </location>
</feature>
<comment type="subcellular location">
    <subcellularLocation>
        <location evidence="1 14">Cytoplasm</location>
    </subcellularLocation>
</comment>
<dbReference type="InterPro" id="IPR023940">
    <property type="entry name" value="DHDPR_bac"/>
</dbReference>
<evidence type="ECO:0000256" key="8">
    <source>
        <dbReference type="ARBA" id="ARBA00023027"/>
    </source>
</evidence>
<dbReference type="InterPro" id="IPR022664">
    <property type="entry name" value="DapB_N_CS"/>
</dbReference>
<dbReference type="HAMAP" id="MF_00102">
    <property type="entry name" value="DapB"/>
    <property type="match status" value="1"/>
</dbReference>
<dbReference type="Pfam" id="PF01113">
    <property type="entry name" value="DapB_N"/>
    <property type="match status" value="1"/>
</dbReference>
<dbReference type="GO" id="GO:0009089">
    <property type="term" value="P:lysine biosynthetic process via diaminopimelate"/>
    <property type="evidence" value="ECO:0007669"/>
    <property type="project" value="UniProtKB-UniRule"/>
</dbReference>
<evidence type="ECO:0000256" key="5">
    <source>
        <dbReference type="ARBA" id="ARBA00022857"/>
    </source>
</evidence>
<feature type="binding site" evidence="14">
    <location>
        <begin position="169"/>
        <end position="170"/>
    </location>
    <ligand>
        <name>(S)-2,3,4,5-tetrahydrodipicolinate</name>
        <dbReference type="ChEBI" id="CHEBI:16845"/>
    </ligand>
</feature>
<dbReference type="PIRSF" id="PIRSF000161">
    <property type="entry name" value="DHPR"/>
    <property type="match status" value="1"/>
</dbReference>
<evidence type="ECO:0000256" key="14">
    <source>
        <dbReference type="HAMAP-Rule" id="MF_00102"/>
    </source>
</evidence>
<evidence type="ECO:0000313" key="17">
    <source>
        <dbReference type="EMBL" id="CDG47215.1"/>
    </source>
</evidence>
<dbReference type="Gene3D" id="3.40.50.720">
    <property type="entry name" value="NAD(P)-binding Rossmann-like Domain"/>
    <property type="match status" value="1"/>
</dbReference>
<dbReference type="PANTHER" id="PTHR20836:SF0">
    <property type="entry name" value="4-HYDROXY-TETRAHYDRODIPICOLINATE REDUCTASE 1, CHLOROPLASTIC-RELATED"/>
    <property type="match status" value="1"/>
</dbReference>
<dbReference type="Gene3D" id="3.30.360.10">
    <property type="entry name" value="Dihydrodipicolinate Reductase, domain 2"/>
    <property type="match status" value="1"/>
</dbReference>
<comment type="similarity">
    <text evidence="2 14">Belongs to the DapB family.</text>
</comment>
<dbReference type="GO" id="GO:0051287">
    <property type="term" value="F:NAD binding"/>
    <property type="evidence" value="ECO:0007669"/>
    <property type="project" value="UniProtKB-UniRule"/>
</dbReference>
<dbReference type="Pfam" id="PF05173">
    <property type="entry name" value="DapB_C"/>
    <property type="match status" value="1"/>
</dbReference>
<comment type="function">
    <text evidence="14">Catalyzes the conversion of 4-hydroxy-tetrahydrodipicolinate (HTPA) to tetrahydrodipicolinate.</text>
</comment>
<comment type="subunit">
    <text evidence="14">Homotetramer.</text>
</comment>
<dbReference type="FunFam" id="3.40.50.720:FF:000048">
    <property type="entry name" value="4-hydroxy-tetrahydrodipicolinate reductase"/>
    <property type="match status" value="1"/>
</dbReference>
<keyword evidence="5 14" id="KW-0521">NADP</keyword>
<feature type="binding site" evidence="14">
    <location>
        <position position="160"/>
    </location>
    <ligand>
        <name>(S)-2,3,4,5-tetrahydrodipicolinate</name>
        <dbReference type="ChEBI" id="CHEBI:16845"/>
    </ligand>
</feature>
<evidence type="ECO:0000256" key="3">
    <source>
        <dbReference type="ARBA" id="ARBA00022490"/>
    </source>
</evidence>
<reference evidence="17" key="1">
    <citation type="submission" date="2013-06" db="EMBL/GenBank/DDBJ databases">
        <authorList>
            <person name="Mazano-Marin A."/>
        </authorList>
    </citation>
    <scope>NUCLEOTIDE SEQUENCE</scope>
    <source>
        <strain evidence="17">SCt-VLC</strain>
    </source>
</reference>
<dbReference type="GO" id="GO:0019877">
    <property type="term" value="P:diaminopimelate biosynthetic process"/>
    <property type="evidence" value="ECO:0007669"/>
    <property type="project" value="UniProtKB-UniRule"/>
</dbReference>
<comment type="catalytic activity">
    <reaction evidence="13 14">
        <text>(S)-2,3,4,5-tetrahydrodipicolinate + NAD(+) + H2O = (2S,4S)-4-hydroxy-2,3,4,5-tetrahydrodipicolinate + NADH + H(+)</text>
        <dbReference type="Rhea" id="RHEA:35323"/>
        <dbReference type="ChEBI" id="CHEBI:15377"/>
        <dbReference type="ChEBI" id="CHEBI:15378"/>
        <dbReference type="ChEBI" id="CHEBI:16845"/>
        <dbReference type="ChEBI" id="CHEBI:57540"/>
        <dbReference type="ChEBI" id="CHEBI:57945"/>
        <dbReference type="ChEBI" id="CHEBI:67139"/>
        <dbReference type="EC" id="1.17.1.8"/>
    </reaction>
</comment>
<dbReference type="PROSITE" id="PS01298">
    <property type="entry name" value="DAPB"/>
    <property type="match status" value="1"/>
</dbReference>
<dbReference type="InterPro" id="IPR022663">
    <property type="entry name" value="DapB_C"/>
</dbReference>
<comment type="catalytic activity">
    <reaction evidence="12 14">
        <text>(S)-2,3,4,5-tetrahydrodipicolinate + NADP(+) + H2O = (2S,4S)-4-hydroxy-2,3,4,5-tetrahydrodipicolinate + NADPH + H(+)</text>
        <dbReference type="Rhea" id="RHEA:35331"/>
        <dbReference type="ChEBI" id="CHEBI:15377"/>
        <dbReference type="ChEBI" id="CHEBI:15378"/>
        <dbReference type="ChEBI" id="CHEBI:16845"/>
        <dbReference type="ChEBI" id="CHEBI:57783"/>
        <dbReference type="ChEBI" id="CHEBI:58349"/>
        <dbReference type="ChEBI" id="CHEBI:67139"/>
        <dbReference type="EC" id="1.17.1.8"/>
    </reaction>
</comment>
<dbReference type="GO" id="GO:0008839">
    <property type="term" value="F:4-hydroxy-tetrahydrodipicolinate reductase"/>
    <property type="evidence" value="ECO:0007669"/>
    <property type="project" value="UniProtKB-UniRule"/>
</dbReference>
<feature type="active site" description="Proton donor/acceptor" evidence="14">
    <location>
        <position position="159"/>
    </location>
</feature>
<reference evidence="17" key="2">
    <citation type="journal article" date="2014" name="Genome Biol. Evol.">
        <title>Settling down: the genome of Serratia symbiotica from the aphid Cinara tujafilina zooms in on the process of accommodation to a cooperative intracellular life.</title>
        <authorList>
            <person name="Manzano-Marin A."/>
            <person name="Latorre A."/>
        </authorList>
    </citation>
    <scope>NUCLEOTIDE SEQUENCE</scope>
    <source>
        <strain evidence="17">SCt-VLC</strain>
    </source>
</reference>
<feature type="domain" description="Dihydrodipicolinate reductase C-terminal" evidence="16">
    <location>
        <begin position="132"/>
        <end position="268"/>
    </location>
</feature>
<feature type="binding site" evidence="14">
    <location>
        <begin position="102"/>
        <end position="104"/>
    </location>
    <ligand>
        <name>NAD(+)</name>
        <dbReference type="ChEBI" id="CHEBI:57540"/>
    </ligand>
</feature>
<dbReference type="GO" id="GO:0005829">
    <property type="term" value="C:cytosol"/>
    <property type="evidence" value="ECO:0007669"/>
    <property type="project" value="TreeGrafter"/>
</dbReference>
<keyword evidence="6 14" id="KW-0220">Diaminopimelate biosynthesis</keyword>
<dbReference type="SUPFAM" id="SSF55347">
    <property type="entry name" value="Glyceraldehyde-3-phosphate dehydrogenase-like, C-terminal domain"/>
    <property type="match status" value="1"/>
</dbReference>